<reference evidence="1 2" key="1">
    <citation type="submission" date="2018-09" db="EMBL/GenBank/DDBJ databases">
        <title>Sphingomonas sp. DAC4.</title>
        <authorList>
            <person name="Seo T."/>
        </authorList>
    </citation>
    <scope>NUCLEOTIDE SEQUENCE [LARGE SCALE GENOMIC DNA]</scope>
    <source>
        <strain evidence="1 2">DAC4</strain>
    </source>
</reference>
<evidence type="ECO:0000313" key="2">
    <source>
        <dbReference type="Proteomes" id="UP000285023"/>
    </source>
</evidence>
<protein>
    <submittedName>
        <fullName evidence="1">Uncharacterized protein</fullName>
    </submittedName>
</protein>
<dbReference type="Gene3D" id="1.25.40.10">
    <property type="entry name" value="Tetratricopeptide repeat domain"/>
    <property type="match status" value="1"/>
</dbReference>
<gene>
    <name evidence="1" type="ORF">D3M59_00110</name>
</gene>
<accession>A0A418Q0N4</accession>
<comment type="caution">
    <text evidence="1">The sequence shown here is derived from an EMBL/GenBank/DDBJ whole genome shotgun (WGS) entry which is preliminary data.</text>
</comment>
<evidence type="ECO:0000313" key="1">
    <source>
        <dbReference type="EMBL" id="RIX31479.1"/>
    </source>
</evidence>
<dbReference type="EMBL" id="QXTF01000001">
    <property type="protein sequence ID" value="RIX31479.1"/>
    <property type="molecule type" value="Genomic_DNA"/>
</dbReference>
<dbReference type="SUPFAM" id="SSF48452">
    <property type="entry name" value="TPR-like"/>
    <property type="match status" value="1"/>
</dbReference>
<keyword evidence="2" id="KW-1185">Reference proteome</keyword>
<dbReference type="OrthoDB" id="7594647at2"/>
<organism evidence="1 2">
    <name type="scientific">Sphingomonas edaphi</name>
    <dbReference type="NCBI Taxonomy" id="2315689"/>
    <lineage>
        <taxon>Bacteria</taxon>
        <taxon>Pseudomonadati</taxon>
        <taxon>Pseudomonadota</taxon>
        <taxon>Alphaproteobacteria</taxon>
        <taxon>Sphingomonadales</taxon>
        <taxon>Sphingomonadaceae</taxon>
        <taxon>Sphingomonas</taxon>
    </lineage>
</organism>
<dbReference type="InterPro" id="IPR011990">
    <property type="entry name" value="TPR-like_helical_dom_sf"/>
</dbReference>
<dbReference type="Proteomes" id="UP000285023">
    <property type="component" value="Unassembled WGS sequence"/>
</dbReference>
<sequence>MKSDDWYRNHTWSDDIEAAFNAKLARSRSQKAQYLRIQGSILKDAFPAAAIQLLRRCVEEGDDFHIAHAYLDMAHAHYVSGDIEAALRSLEDAMDQQRRQPLFRTSALYDYGMLVALHERAERYDRALSILEGANDAPFASMVFQAEAARALIFAARGQTRAAVAAARRALSAEAEEVGWIPGHPEVGVISNHDNPLSKRLREVVTAATS</sequence>
<dbReference type="RefSeq" id="WP_119530347.1">
    <property type="nucleotide sequence ID" value="NZ_QXTF01000001.1"/>
</dbReference>
<dbReference type="AlphaFoldDB" id="A0A418Q0N4"/>
<proteinExistence type="predicted"/>
<name>A0A418Q0N4_9SPHN</name>